<dbReference type="AlphaFoldDB" id="A0A1H5VQA2"/>
<proteinExistence type="predicted"/>
<organism evidence="2 3">
    <name type="scientific">Lachnospira multipara</name>
    <dbReference type="NCBI Taxonomy" id="28051"/>
    <lineage>
        <taxon>Bacteria</taxon>
        <taxon>Bacillati</taxon>
        <taxon>Bacillota</taxon>
        <taxon>Clostridia</taxon>
        <taxon>Lachnospirales</taxon>
        <taxon>Lachnospiraceae</taxon>
        <taxon>Lachnospira</taxon>
    </lineage>
</organism>
<accession>A0A1H5VQA2</accession>
<keyword evidence="3" id="KW-1185">Reference proteome</keyword>
<evidence type="ECO:0000313" key="3">
    <source>
        <dbReference type="Proteomes" id="UP000236726"/>
    </source>
</evidence>
<evidence type="ECO:0000313" key="2">
    <source>
        <dbReference type="EMBL" id="SEF89118.1"/>
    </source>
</evidence>
<gene>
    <name evidence="2" type="ORF">SAMN05216537_11213</name>
</gene>
<dbReference type="RefSeq" id="WP_103953081.1">
    <property type="nucleotide sequence ID" value="NZ_FNUL01000012.1"/>
</dbReference>
<reference evidence="2 3" key="1">
    <citation type="submission" date="2016-10" db="EMBL/GenBank/DDBJ databases">
        <authorList>
            <person name="de Groot N.N."/>
        </authorList>
    </citation>
    <scope>NUCLEOTIDE SEQUENCE [LARGE SCALE GENOMIC DNA]</scope>
    <source>
        <strain evidence="2 3">D15d</strain>
    </source>
</reference>
<feature type="domain" description="Bacterial CdiA-CT RNAse A" evidence="1">
    <location>
        <begin position="37"/>
        <end position="163"/>
    </location>
</feature>
<evidence type="ECO:0000259" key="1">
    <source>
        <dbReference type="Pfam" id="PF18431"/>
    </source>
</evidence>
<dbReference type="Pfam" id="PF18431">
    <property type="entry name" value="RNAse_A_bac"/>
    <property type="match status" value="1"/>
</dbReference>
<protein>
    <recommendedName>
        <fullName evidence="1">Bacterial CdiA-CT RNAse A domain-containing protein</fullName>
    </recommendedName>
</protein>
<dbReference type="InterPro" id="IPR041436">
    <property type="entry name" value="RNAse_A_bac"/>
</dbReference>
<dbReference type="EMBL" id="FNUL01000012">
    <property type="protein sequence ID" value="SEF89118.1"/>
    <property type="molecule type" value="Genomic_DNA"/>
</dbReference>
<dbReference type="Proteomes" id="UP000236726">
    <property type="component" value="Unassembled WGS sequence"/>
</dbReference>
<sequence>MYIDDIRNIDEGLYKEELACDLFEDVDYALNINKGHLERHLVDKNEALVEDLKRIIEENKIAGTGSFINRETAIQSIQDGIYYDIDNVVNWMMKSKNEFDNENKYYIYEKTVELTKEGPNAEYIGTGMTRDLSIVESRAVRFILERDSKGESGYKFFLKTAYPDNSKEYSRVIGKLTKESILENELYEFKNEYQKAAFVHNGLNNTKINFFERTSGDKTLVLEYKDKNDKYVAYIHEDTKSVKIYKDNGKKRPINSIDTPPKFLETIDKCSDMLGIKRTLSLDERMEKAKKESKTISRNISRAYNFDR</sequence>
<name>A0A1H5VQA2_9FIRM</name>